<keyword evidence="6" id="KW-0067">ATP-binding</keyword>
<feature type="domain" description="PAS" evidence="11">
    <location>
        <begin position="5"/>
        <end position="56"/>
    </location>
</feature>
<dbReference type="SMART" id="SM00387">
    <property type="entry name" value="HATPase_c"/>
    <property type="match status" value="1"/>
</dbReference>
<evidence type="ECO:0000256" key="2">
    <source>
        <dbReference type="ARBA" id="ARBA00012438"/>
    </source>
</evidence>
<dbReference type="CDD" id="cd00156">
    <property type="entry name" value="REC"/>
    <property type="match status" value="1"/>
</dbReference>
<evidence type="ECO:0000256" key="5">
    <source>
        <dbReference type="ARBA" id="ARBA00022777"/>
    </source>
</evidence>
<keyword evidence="5" id="KW-0418">Kinase</keyword>
<dbReference type="InterPro" id="IPR000014">
    <property type="entry name" value="PAS"/>
</dbReference>
<dbReference type="PROSITE" id="PS50112">
    <property type="entry name" value="PAS"/>
    <property type="match status" value="1"/>
</dbReference>
<dbReference type="PANTHER" id="PTHR43065:SF46">
    <property type="entry name" value="C4-DICARBOXYLATE TRANSPORT SENSOR PROTEIN DCTB"/>
    <property type="match status" value="1"/>
</dbReference>
<dbReference type="Gene3D" id="3.30.450.20">
    <property type="entry name" value="PAS domain"/>
    <property type="match status" value="1"/>
</dbReference>
<evidence type="ECO:0000256" key="4">
    <source>
        <dbReference type="ARBA" id="ARBA00022741"/>
    </source>
</evidence>
<dbReference type="EC" id="2.7.13.3" evidence="2"/>
<evidence type="ECO:0000313" key="13">
    <source>
        <dbReference type="EMBL" id="HHI97790.1"/>
    </source>
</evidence>
<feature type="domain" description="Response regulatory" evidence="10">
    <location>
        <begin position="363"/>
        <end position="481"/>
    </location>
</feature>
<dbReference type="InterPro" id="IPR003594">
    <property type="entry name" value="HATPase_dom"/>
</dbReference>
<dbReference type="GO" id="GO:0005524">
    <property type="term" value="F:ATP binding"/>
    <property type="evidence" value="ECO:0007669"/>
    <property type="project" value="UniProtKB-KW"/>
</dbReference>
<comment type="catalytic activity">
    <reaction evidence="1">
        <text>ATP + protein L-histidine = ADP + protein N-phospho-L-histidine.</text>
        <dbReference type="EC" id="2.7.13.3"/>
    </reaction>
</comment>
<dbReference type="InterPro" id="IPR004358">
    <property type="entry name" value="Sig_transdc_His_kin-like_C"/>
</dbReference>
<evidence type="ECO:0000256" key="7">
    <source>
        <dbReference type="ARBA" id="ARBA00023012"/>
    </source>
</evidence>
<dbReference type="SMART" id="SM00448">
    <property type="entry name" value="REC"/>
    <property type="match status" value="1"/>
</dbReference>
<feature type="domain" description="PAC" evidence="12">
    <location>
        <begin position="66"/>
        <end position="116"/>
    </location>
</feature>
<evidence type="ECO:0000259" key="11">
    <source>
        <dbReference type="PROSITE" id="PS50112"/>
    </source>
</evidence>
<gene>
    <name evidence="13" type="ORF">ENJ96_08045</name>
</gene>
<protein>
    <recommendedName>
        <fullName evidence="2">histidine kinase</fullName>
        <ecNumber evidence="2">2.7.13.3</ecNumber>
    </recommendedName>
</protein>
<evidence type="ECO:0000256" key="3">
    <source>
        <dbReference type="ARBA" id="ARBA00022679"/>
    </source>
</evidence>
<dbReference type="InterPro" id="IPR001789">
    <property type="entry name" value="Sig_transdc_resp-reg_receiver"/>
</dbReference>
<feature type="modified residue" description="4-aspartylphosphate" evidence="8">
    <location>
        <position position="417"/>
    </location>
</feature>
<evidence type="ECO:0000259" key="10">
    <source>
        <dbReference type="PROSITE" id="PS50110"/>
    </source>
</evidence>
<dbReference type="CDD" id="cd00130">
    <property type="entry name" value="PAS"/>
    <property type="match status" value="1"/>
</dbReference>
<dbReference type="InterPro" id="IPR011006">
    <property type="entry name" value="CheY-like_superfamily"/>
</dbReference>
<dbReference type="SUPFAM" id="SSF55785">
    <property type="entry name" value="PYP-like sensor domain (PAS domain)"/>
    <property type="match status" value="1"/>
</dbReference>
<proteinExistence type="predicted"/>
<dbReference type="SMART" id="SM00086">
    <property type="entry name" value="PAC"/>
    <property type="match status" value="1"/>
</dbReference>
<reference evidence="13" key="1">
    <citation type="journal article" date="2020" name="mSystems">
        <title>Genome- and Community-Level Interaction Insights into Carbon Utilization and Element Cycling Functions of Hydrothermarchaeota in Hydrothermal Sediment.</title>
        <authorList>
            <person name="Zhou Z."/>
            <person name="Liu Y."/>
            <person name="Xu W."/>
            <person name="Pan J."/>
            <person name="Luo Z.H."/>
            <person name="Li M."/>
        </authorList>
    </citation>
    <scope>NUCLEOTIDE SEQUENCE [LARGE SCALE GENOMIC DNA]</scope>
    <source>
        <strain evidence="13">HyVt-533</strain>
    </source>
</reference>
<dbReference type="Gene3D" id="3.30.565.10">
    <property type="entry name" value="Histidine kinase-like ATPase, C-terminal domain"/>
    <property type="match status" value="1"/>
</dbReference>
<dbReference type="SUPFAM" id="SSF52172">
    <property type="entry name" value="CheY-like"/>
    <property type="match status" value="1"/>
</dbReference>
<accession>A0A7V5P0Z0</accession>
<dbReference type="EMBL" id="DROK01000238">
    <property type="protein sequence ID" value="HHI97790.1"/>
    <property type="molecule type" value="Genomic_DNA"/>
</dbReference>
<dbReference type="Gene3D" id="3.40.50.2300">
    <property type="match status" value="1"/>
</dbReference>
<dbReference type="Pfam" id="PF00072">
    <property type="entry name" value="Response_reg"/>
    <property type="match status" value="1"/>
</dbReference>
<evidence type="ECO:0000259" key="9">
    <source>
        <dbReference type="PROSITE" id="PS50109"/>
    </source>
</evidence>
<dbReference type="InterPro" id="IPR005467">
    <property type="entry name" value="His_kinase_dom"/>
</dbReference>
<dbReference type="Pfam" id="PF02518">
    <property type="entry name" value="HATPase_c"/>
    <property type="match status" value="1"/>
</dbReference>
<dbReference type="SUPFAM" id="SSF47384">
    <property type="entry name" value="Homodimeric domain of signal transducing histidine kinase"/>
    <property type="match status" value="1"/>
</dbReference>
<dbReference type="PRINTS" id="PR00344">
    <property type="entry name" value="BCTRLSENSOR"/>
</dbReference>
<feature type="domain" description="Histidine kinase" evidence="9">
    <location>
        <begin position="129"/>
        <end position="340"/>
    </location>
</feature>
<keyword evidence="8" id="KW-0597">Phosphoprotein</keyword>
<dbReference type="InterPro" id="IPR036097">
    <property type="entry name" value="HisK_dim/P_sf"/>
</dbReference>
<dbReference type="PANTHER" id="PTHR43065">
    <property type="entry name" value="SENSOR HISTIDINE KINASE"/>
    <property type="match status" value="1"/>
</dbReference>
<dbReference type="InterPro" id="IPR001610">
    <property type="entry name" value="PAC"/>
</dbReference>
<dbReference type="SUPFAM" id="SSF55874">
    <property type="entry name" value="ATPase domain of HSP90 chaperone/DNA topoisomerase II/histidine kinase"/>
    <property type="match status" value="1"/>
</dbReference>
<dbReference type="PROSITE" id="PS50110">
    <property type="entry name" value="RESPONSE_REGULATORY"/>
    <property type="match status" value="1"/>
</dbReference>
<feature type="non-terminal residue" evidence="13">
    <location>
        <position position="1"/>
    </location>
</feature>
<dbReference type="Proteomes" id="UP000886101">
    <property type="component" value="Unassembled WGS sequence"/>
</dbReference>
<keyword evidence="7" id="KW-0902">Two-component regulatory system</keyword>
<dbReference type="PROSITE" id="PS50109">
    <property type="entry name" value="HIS_KIN"/>
    <property type="match status" value="1"/>
</dbReference>
<dbReference type="Pfam" id="PF13426">
    <property type="entry name" value="PAS_9"/>
    <property type="match status" value="1"/>
</dbReference>
<dbReference type="SMART" id="SM00091">
    <property type="entry name" value="PAS"/>
    <property type="match status" value="1"/>
</dbReference>
<dbReference type="NCBIfam" id="TIGR00229">
    <property type="entry name" value="sensory_box"/>
    <property type="match status" value="1"/>
</dbReference>
<keyword evidence="4" id="KW-0547">Nucleotide-binding</keyword>
<comment type="caution">
    <text evidence="13">The sequence shown here is derived from an EMBL/GenBank/DDBJ whole genome shotgun (WGS) entry which is preliminary data.</text>
</comment>
<dbReference type="AlphaFoldDB" id="A0A7V5P0Z0"/>
<sequence>ALSSELKKFALAVSQSPVGIVLVDSNKRVQYFNKAYSEMTGYSLEDLYGSELEIFEEISDNLNFPIKKELILTRKDGSSFYARILFSAIKDENNINFLAIIEDITKEKVLEERQELLSRLEILALTAGGLSHDFNNLLAAILSYLEMALLKPDQCSNYVEKAKKLCLKGKDFTSRLLSITKGSLPKKQKISLPPIIKEAAEITFKGTSCELILDFPPDLCCVIGDRHQLLQVFQNLFLNAIEAMGGKGRIWVKTSVVEINEDPELKPGLYLYVSVADEGPGIPAHIRDKIFHPFFTTKETGTGLGLATVYSIIKNHGGKIRVEGSPNGGALFEIFLPAKEKEQKTEEYKETNNTVRCAEFYGRILIVEDEKQLREGLKEMLEVLGFDVAEATTGNEGLEIYRCALNEGKPFDLVIVDFHLKGSLDGHELLKAFKEIDPRIRIIVSSGQYLDLSSLETLGIKDFLRKPYSFRELHTTIARLLRKS</sequence>
<evidence type="ECO:0000256" key="6">
    <source>
        <dbReference type="ARBA" id="ARBA00022840"/>
    </source>
</evidence>
<dbReference type="GO" id="GO:0000155">
    <property type="term" value="F:phosphorelay sensor kinase activity"/>
    <property type="evidence" value="ECO:0007669"/>
    <property type="project" value="InterPro"/>
</dbReference>
<keyword evidence="3" id="KW-0808">Transferase</keyword>
<evidence type="ECO:0000256" key="8">
    <source>
        <dbReference type="PROSITE-ProRule" id="PRU00169"/>
    </source>
</evidence>
<dbReference type="InterPro" id="IPR000700">
    <property type="entry name" value="PAS-assoc_C"/>
</dbReference>
<evidence type="ECO:0000259" key="12">
    <source>
        <dbReference type="PROSITE" id="PS50113"/>
    </source>
</evidence>
<dbReference type="InterPro" id="IPR035965">
    <property type="entry name" value="PAS-like_dom_sf"/>
</dbReference>
<evidence type="ECO:0000256" key="1">
    <source>
        <dbReference type="ARBA" id="ARBA00000085"/>
    </source>
</evidence>
<organism evidence="13">
    <name type="scientific">Thermodesulfatator atlanticus</name>
    <dbReference type="NCBI Taxonomy" id="501497"/>
    <lineage>
        <taxon>Bacteria</taxon>
        <taxon>Pseudomonadati</taxon>
        <taxon>Thermodesulfobacteriota</taxon>
        <taxon>Thermodesulfobacteria</taxon>
        <taxon>Thermodesulfobacteriales</taxon>
        <taxon>Thermodesulfatatoraceae</taxon>
        <taxon>Thermodesulfatator</taxon>
    </lineage>
</organism>
<dbReference type="PROSITE" id="PS50113">
    <property type="entry name" value="PAC"/>
    <property type="match status" value="1"/>
</dbReference>
<dbReference type="InterPro" id="IPR036890">
    <property type="entry name" value="HATPase_C_sf"/>
</dbReference>
<name>A0A7V5P0Z0_9BACT</name>